<dbReference type="AlphaFoldDB" id="A0A9W9BVN9"/>
<evidence type="ECO:0000313" key="2">
    <source>
        <dbReference type="Proteomes" id="UP001140562"/>
    </source>
</evidence>
<accession>A0A9W9BVN9</accession>
<evidence type="ECO:0000313" key="1">
    <source>
        <dbReference type="EMBL" id="KAJ4330261.1"/>
    </source>
</evidence>
<dbReference type="EMBL" id="JAPEUV010000211">
    <property type="protein sequence ID" value="KAJ4330261.1"/>
    <property type="molecule type" value="Genomic_DNA"/>
</dbReference>
<organism evidence="1 2">
    <name type="scientific">Didymella glomerata</name>
    <dbReference type="NCBI Taxonomy" id="749621"/>
    <lineage>
        <taxon>Eukaryota</taxon>
        <taxon>Fungi</taxon>
        <taxon>Dikarya</taxon>
        <taxon>Ascomycota</taxon>
        <taxon>Pezizomycotina</taxon>
        <taxon>Dothideomycetes</taxon>
        <taxon>Pleosporomycetidae</taxon>
        <taxon>Pleosporales</taxon>
        <taxon>Pleosporineae</taxon>
        <taxon>Didymellaceae</taxon>
        <taxon>Didymella</taxon>
    </lineage>
</organism>
<reference evidence="1" key="1">
    <citation type="submission" date="2022-10" db="EMBL/GenBank/DDBJ databases">
        <title>Tapping the CABI collections for fungal endophytes: first genome assemblies for Collariella, Neodidymelliopsis, Ascochyta clinopodiicola, Didymella pomorum, Didymosphaeria variabile, Neocosmospora piperis and Neocucurbitaria cava.</title>
        <authorList>
            <person name="Hill R."/>
        </authorList>
    </citation>
    <scope>NUCLEOTIDE SEQUENCE</scope>
    <source>
        <strain evidence="1">IMI 360193</strain>
    </source>
</reference>
<name>A0A9W9BVN9_9PLEO</name>
<keyword evidence="2" id="KW-1185">Reference proteome</keyword>
<dbReference type="Proteomes" id="UP001140562">
    <property type="component" value="Unassembled WGS sequence"/>
</dbReference>
<comment type="caution">
    <text evidence="1">The sequence shown here is derived from an EMBL/GenBank/DDBJ whole genome shotgun (WGS) entry which is preliminary data.</text>
</comment>
<sequence>MYFPPPPPPPGFSSLAYNPDIEVSSSEVLIPVKYSDECKSSHSRVVRILPFRRNVFVTSHRAQATDFMEFEWILKYATTEIWYEKLSNALLKRMKAAEFEYNEADELPVSGAKPNEIQTPKVWTSAALTTPTDDDIYECTAKHAAQMAGASYTRTCQQCTDAKSEALEATDLSYCLVFSSTQGHDFIMAGTTANCGRSIYKIVKCGSREAAIAEVFHATGLNGWNLVFSCVMRADESIDERGGKFRRVDDLWMLADNDDDDESVRVFY</sequence>
<proteinExistence type="predicted"/>
<gene>
    <name evidence="1" type="ORF">N0V87_010146</name>
</gene>
<dbReference type="OrthoDB" id="3946340at2759"/>
<protein>
    <submittedName>
        <fullName evidence="1">Uncharacterized protein</fullName>
    </submittedName>
</protein>